<evidence type="ECO:0000256" key="3">
    <source>
        <dbReference type="SAM" id="MobiDB-lite"/>
    </source>
</evidence>
<dbReference type="SUPFAM" id="SSF49265">
    <property type="entry name" value="Fibronectin type III"/>
    <property type="match status" value="2"/>
</dbReference>
<keyword evidence="4" id="KW-1133">Transmembrane helix</keyword>
<keyword evidence="4" id="KW-0472">Membrane</keyword>
<keyword evidence="1" id="KW-0326">Glycosidase</keyword>
<evidence type="ECO:0000256" key="4">
    <source>
        <dbReference type="SAM" id="Phobius"/>
    </source>
</evidence>
<dbReference type="CDD" id="cd00063">
    <property type="entry name" value="FN3"/>
    <property type="match status" value="2"/>
</dbReference>
<evidence type="ECO:0000313" key="6">
    <source>
        <dbReference type="EMBL" id="MDO7881539.1"/>
    </source>
</evidence>
<dbReference type="SMART" id="SM00060">
    <property type="entry name" value="FN3"/>
    <property type="match status" value="3"/>
</dbReference>
<dbReference type="Gene3D" id="2.60.40.2810">
    <property type="match status" value="1"/>
</dbReference>
<evidence type="ECO:0000313" key="7">
    <source>
        <dbReference type="Proteomes" id="UP001241072"/>
    </source>
</evidence>
<dbReference type="Proteomes" id="UP001241072">
    <property type="component" value="Unassembled WGS sequence"/>
</dbReference>
<feature type="domain" description="Fibronectin type-III" evidence="5">
    <location>
        <begin position="1667"/>
        <end position="1769"/>
    </location>
</feature>
<dbReference type="PANTHER" id="PTHR46957">
    <property type="entry name" value="CYTOKINE RECEPTOR"/>
    <property type="match status" value="1"/>
</dbReference>
<organism evidence="6 7">
    <name type="scientific">Antiquaquibacter soli</name>
    <dbReference type="NCBI Taxonomy" id="3064523"/>
    <lineage>
        <taxon>Bacteria</taxon>
        <taxon>Bacillati</taxon>
        <taxon>Actinomycetota</taxon>
        <taxon>Actinomycetes</taxon>
        <taxon>Micrococcales</taxon>
        <taxon>Microbacteriaceae</taxon>
        <taxon>Antiquaquibacter</taxon>
    </lineage>
</organism>
<protein>
    <submittedName>
        <fullName evidence="6">Ig-like domain-containing protein</fullName>
    </submittedName>
</protein>
<gene>
    <name evidence="6" type="ORF">Q5716_04785</name>
</gene>
<keyword evidence="1" id="KW-0378">Hydrolase</keyword>
<feature type="region of interest" description="Disordered" evidence="3">
    <location>
        <begin position="367"/>
        <end position="391"/>
    </location>
</feature>
<dbReference type="EMBL" id="JAUQUB010000001">
    <property type="protein sequence ID" value="MDO7881539.1"/>
    <property type="molecule type" value="Genomic_DNA"/>
</dbReference>
<feature type="domain" description="Fibronectin type-III" evidence="5">
    <location>
        <begin position="1475"/>
        <end position="1569"/>
    </location>
</feature>
<dbReference type="SUPFAM" id="SSF101898">
    <property type="entry name" value="NHL repeat"/>
    <property type="match status" value="1"/>
</dbReference>
<dbReference type="Pfam" id="PF00041">
    <property type="entry name" value="fn3"/>
    <property type="match status" value="1"/>
</dbReference>
<name>A0ABT9BKJ0_9MICO</name>
<dbReference type="PROSITE" id="PS50853">
    <property type="entry name" value="FN3"/>
    <property type="match status" value="2"/>
</dbReference>
<sequence>MIRQWLSAHRSLVASATSGTVIAALIAGVAIASTGYTAQRLDLGDGSVWVANNGQQAIGRANTEVLELNSVVPTTGNDLEVLQEGASVLLVDRTEARIEIIDPAKSESLESVALPPNQPEVRLAGDTVVVFEAGTGELWVIPVSELESFDSQSPSTLSLGSDAVVSVDPSGLLVAFAPTAGLLYRLDTRSPASAPSSSAVSFAGDGVGLSITSVGGRWVVFDPVERVLYTEGGATDLSGTIATGADARLQQPSTDGSRVLLGYSGGLLGIPLDGGSPVELATGTSGLAAAPLVLEGCEYAAWTSGQSWRRCAGDPSDGTTLALDSVGATASLAFVSNGSRAVLNDSRSGETWAVQREGELIDNWDDLIAPDDEDAPDEQPEEDVPTEVEKVQQPPVAVDDAFGARPGRSTVLPVLLNDYDPNGDVLVIDSLTPLDESIGRIDLITQRQQIQLTLSPQASGQVSFGYTITDGRGGSASATVTVSIRTADQNGPPEQVRTTTATVQTGGRVSTDVLGDWVDPDGDAFYLTSATIAAPDSVTYKPGGTVVFSDSGEGGDLKLVTLVVSDGTAQASGTLSVTVRGVGDVPIIPDPFVLQAYAGEEITVSPLEHVRGGSGSVRLNSVPSRAGFTVTPSYEAGTFRFVSDEVRSHYLEYVVTDGTQTATGVVRIDVSAPPDANTKPITVPKTVFVQTLRNERIDVAGTDVDPAGGVLLVTGIMNLPEGSGVRAEVLEQRLVRVSLEAPLDNGPVTFNYRISNGLAEAEGVITVIEIPTPSRIQPPIAEDDSVTVRVGEAIDIPVLRNDEHPDGLALTLQPALAQELPDDSGLLFASGAQLRYLAPNRTGNFTAAYQVTGPDGQAATALVRIAVREADAATNNPPVPSTVTARVLAGETVRIRIPLTGIDPDGDSVQLLGQSSNPDKGAVVETTADTIVYQAGDYSAGTDTFSYTVIDSLGARATGTIRVGISPRLDGARNPVAIVDEVTVRPGVTVSVQVLANDSDPDGSPLTIVSAEPNDTETTAEIVGDVVRVTPPREPGNYGVIYSIENDSGGSSQNFIRVTVSEDAPLAYPIASDSVLTLSDILDRDTVVVDVLANVFFADGDPRTLGLSVYPGYGDAARVTSNKRIEVTIADRSQIIPFKVTHPEDSSVFSYGFIRVPGFDDALPQLDRRAPALRVTSEDELVIDLNDYVIAVGGKRVQLTDSSTVQATHANGADLVLDSETLVFTSAEKYFGPASISFEVTDGVSASDPEGRTATLVLPITVLPRDNQPPAFGGAVLDFEPGQEKVIDLLRLTNYPYPDDLDELAYSVLTPLPTGFTYALNGSTLTLRADESSVKGSTTSMTLGVRDDLVEGKAGRIELRIVSSTRPLVRPAADTAVARRGASTTVDVLANDLATNPFPGQPLRVVDIRGIDGASLPPGISVEPSADNSSLAVTVATTASPGDVRFQYQVADATDDPARFAWGTITISVQDRPDPITNLSPSGFGDQQLTMRWNAGQFNNSPITGYRVTTTAAGATTGSTLCPGTTCTIPTPGNGSGNAVRVTVVAINAIGESDPVTFGEQIWSDVIPAAPTGLSAQPLDHGLRISWDRVPTPTNGSGVSSYVVTAGGVSASVGCSAAVCSTDIVDGSLANGVATNYSVSARNEAYGPLATWNSSSGQATPAGPPIAASAPLATALSDTQISLSWPGAFSDNGRPITAYSAAAYTGSVPTCAPDGTVSGGGATIQNTGTATSATFSGLAANAEYSFVVFAVNSQGCTASPSVLAQTKPGVITALSANPPSANGEVYDFTLASADMGGTPFTADFFLYYRVNGGSEQGPVSLGGFLAAEQLQYGTTISVTVRACRTYSGQELCQDTASAPFTLGVPVDPRASGILFVQDDPDDPFNSGTFSFSGWPTGEYQDVQVACGTAPGAGSFTTITGPSPTCHVDAVPSQTPYLTIRVIANGGQVYDVSYNGFDYD</sequence>
<evidence type="ECO:0000259" key="5">
    <source>
        <dbReference type="PROSITE" id="PS50853"/>
    </source>
</evidence>
<dbReference type="PANTHER" id="PTHR46957:SF3">
    <property type="entry name" value="CYTOKINE RECEPTOR"/>
    <property type="match status" value="1"/>
</dbReference>
<evidence type="ECO:0000256" key="2">
    <source>
        <dbReference type="ARBA" id="ARBA00023326"/>
    </source>
</evidence>
<dbReference type="Gene3D" id="2.60.40.10">
    <property type="entry name" value="Immunoglobulins"/>
    <property type="match status" value="3"/>
</dbReference>
<feature type="compositionally biased region" description="Acidic residues" evidence="3">
    <location>
        <begin position="367"/>
        <end position="386"/>
    </location>
</feature>
<keyword evidence="2" id="KW-0624">Polysaccharide degradation</keyword>
<dbReference type="InterPro" id="IPR036116">
    <property type="entry name" value="FN3_sf"/>
</dbReference>
<dbReference type="RefSeq" id="WP_305001947.1">
    <property type="nucleotide sequence ID" value="NZ_JAUQUB010000001.1"/>
</dbReference>
<dbReference type="NCBIfam" id="NF012211">
    <property type="entry name" value="tand_rpt_95"/>
    <property type="match status" value="1"/>
</dbReference>
<keyword evidence="4" id="KW-0812">Transmembrane</keyword>
<evidence type="ECO:0000256" key="1">
    <source>
        <dbReference type="ARBA" id="ARBA00023295"/>
    </source>
</evidence>
<reference evidence="6 7" key="1">
    <citation type="submission" date="2023-07" db="EMBL/GenBank/DDBJ databases">
        <title>Protaetiibacter sp. nov WY-16 isolated from soil.</title>
        <authorList>
            <person name="Liu B."/>
            <person name="Wan Y."/>
        </authorList>
    </citation>
    <scope>NUCLEOTIDE SEQUENCE [LARGE SCALE GENOMIC DNA]</scope>
    <source>
        <strain evidence="6 7">WY-16</strain>
    </source>
</reference>
<keyword evidence="2" id="KW-0119">Carbohydrate metabolism</keyword>
<feature type="transmembrane region" description="Helical" evidence="4">
    <location>
        <begin position="12"/>
        <end position="32"/>
    </location>
</feature>
<keyword evidence="7" id="KW-1185">Reference proteome</keyword>
<accession>A0ABT9BKJ0</accession>
<dbReference type="InterPro" id="IPR050713">
    <property type="entry name" value="RTP_Phos/Ushers"/>
</dbReference>
<dbReference type="InterPro" id="IPR003961">
    <property type="entry name" value="FN3_dom"/>
</dbReference>
<dbReference type="Pfam" id="PF17963">
    <property type="entry name" value="Big_9"/>
    <property type="match status" value="4"/>
</dbReference>
<dbReference type="InterPro" id="IPR013783">
    <property type="entry name" value="Ig-like_fold"/>
</dbReference>
<comment type="caution">
    <text evidence="6">The sequence shown here is derived from an EMBL/GenBank/DDBJ whole genome shotgun (WGS) entry which is preliminary data.</text>
</comment>
<proteinExistence type="predicted"/>